<proteinExistence type="predicted"/>
<evidence type="ECO:0000313" key="2">
    <source>
        <dbReference type="Proteomes" id="UP001324533"/>
    </source>
</evidence>
<gene>
    <name evidence="1" type="ORF">T9R20_06480</name>
</gene>
<sequence>MPDALPTCFIAMPITTHPEQAEVYGDADHWKHVMETLFIPAVVRAGFEPISPIAQGTDLIHAGIVKHLSTADLVLCDMSTHNPNVFFELGVRTAVNRPVALVCEIGTRLPFDISSLITHSYKPTLNAWDTGSEVAALATHITDSAARSENTNPLWRHFGLTIEATEPQPGVTRDEARDELMWEALHDIQRQLSELTDERFAPGVLRN</sequence>
<name>A0ABZ0VEN1_9MICO</name>
<evidence type="ECO:0008006" key="3">
    <source>
        <dbReference type="Google" id="ProtNLM"/>
    </source>
</evidence>
<protein>
    <recommendedName>
        <fullName evidence="3">Nucleoside 2-deoxyribosyltransferase</fullName>
    </recommendedName>
</protein>
<organism evidence="1 2">
    <name type="scientific">Microbacterium invictum</name>
    <dbReference type="NCBI Taxonomy" id="515415"/>
    <lineage>
        <taxon>Bacteria</taxon>
        <taxon>Bacillati</taxon>
        <taxon>Actinomycetota</taxon>
        <taxon>Actinomycetes</taxon>
        <taxon>Micrococcales</taxon>
        <taxon>Microbacteriaceae</taxon>
        <taxon>Microbacterium</taxon>
    </lineage>
</organism>
<dbReference type="Proteomes" id="UP001324533">
    <property type="component" value="Chromosome"/>
</dbReference>
<evidence type="ECO:0000313" key="1">
    <source>
        <dbReference type="EMBL" id="WQB71599.1"/>
    </source>
</evidence>
<keyword evidence="2" id="KW-1185">Reference proteome</keyword>
<dbReference type="RefSeq" id="WP_322411711.1">
    <property type="nucleotide sequence ID" value="NZ_CP139779.1"/>
</dbReference>
<reference evidence="1 2" key="1">
    <citation type="submission" date="2023-06" db="EMBL/GenBank/DDBJ databases">
        <title>Rock-solubilizing bacteria, Microbacterium invictum, promotes re-establishment of vegetation in rocky wasteland by accelerating rock bio-weathering and reshaping soil bacterial community.</title>
        <authorList>
            <person name="Liu C."/>
        </authorList>
    </citation>
    <scope>NUCLEOTIDE SEQUENCE [LARGE SCALE GENOMIC DNA]</scope>
    <source>
        <strain evidence="1 2">X-18</strain>
    </source>
</reference>
<dbReference type="EMBL" id="CP139779">
    <property type="protein sequence ID" value="WQB71599.1"/>
    <property type="molecule type" value="Genomic_DNA"/>
</dbReference>
<accession>A0ABZ0VEN1</accession>